<keyword evidence="3" id="KW-1185">Reference proteome</keyword>
<evidence type="ECO:0000313" key="2">
    <source>
        <dbReference type="EMBL" id="QWV92254.1"/>
    </source>
</evidence>
<dbReference type="RefSeq" id="WP_216799070.1">
    <property type="nucleotide sequence ID" value="NZ_CP076723.1"/>
</dbReference>
<proteinExistence type="predicted"/>
<keyword evidence="1" id="KW-1133">Transmembrane helix</keyword>
<evidence type="ECO:0000256" key="1">
    <source>
        <dbReference type="SAM" id="Phobius"/>
    </source>
</evidence>
<feature type="transmembrane region" description="Helical" evidence="1">
    <location>
        <begin position="20"/>
        <end position="37"/>
    </location>
</feature>
<keyword evidence="1" id="KW-0472">Membrane</keyword>
<evidence type="ECO:0000313" key="3">
    <source>
        <dbReference type="Proteomes" id="UP000683557"/>
    </source>
</evidence>
<dbReference type="Pfam" id="PF05137">
    <property type="entry name" value="PilN"/>
    <property type="match status" value="1"/>
</dbReference>
<dbReference type="PANTHER" id="PTHR40278">
    <property type="entry name" value="DNA UTILIZATION PROTEIN HOFN"/>
    <property type="match status" value="1"/>
</dbReference>
<dbReference type="InterPro" id="IPR052534">
    <property type="entry name" value="Extracell_DNA_Util/SecSys_Comp"/>
</dbReference>
<gene>
    <name evidence="2" type="ORF">KP004_13630</name>
</gene>
<reference evidence="2 3" key="1">
    <citation type="submission" date="2021-06" db="EMBL/GenBank/DDBJ databases">
        <title>Gemonas diversity in paddy soil.</title>
        <authorList>
            <person name="Liu G."/>
        </authorList>
    </citation>
    <scope>NUCLEOTIDE SEQUENCE [LARGE SCALE GENOMIC DNA]</scope>
    <source>
        <strain evidence="2 3">RG10</strain>
    </source>
</reference>
<protein>
    <submittedName>
        <fullName evidence="2">PilN domain-containing protein</fullName>
    </submittedName>
</protein>
<name>A0ABX8J1S5_9BACT</name>
<dbReference type="EMBL" id="CP076723">
    <property type="protein sequence ID" value="QWV92254.1"/>
    <property type="molecule type" value="Genomic_DNA"/>
</dbReference>
<dbReference type="InterPro" id="IPR007813">
    <property type="entry name" value="PilN"/>
</dbReference>
<keyword evidence="1" id="KW-0812">Transmembrane</keyword>
<dbReference type="PANTHER" id="PTHR40278:SF2">
    <property type="entry name" value="TYPE IV PILUS INNER MEMBRANE COMPONENT PILN"/>
    <property type="match status" value="1"/>
</dbReference>
<dbReference type="Proteomes" id="UP000683557">
    <property type="component" value="Chromosome"/>
</dbReference>
<organism evidence="2 3">
    <name type="scientific">Geomonas oryzisoli</name>
    <dbReference type="NCBI Taxonomy" id="2847992"/>
    <lineage>
        <taxon>Bacteria</taxon>
        <taxon>Pseudomonadati</taxon>
        <taxon>Thermodesulfobacteriota</taxon>
        <taxon>Desulfuromonadia</taxon>
        <taxon>Geobacterales</taxon>
        <taxon>Geobacteraceae</taxon>
        <taxon>Geomonas</taxon>
    </lineage>
</organism>
<sequence>MKLTINLATRRYVNLRQLNTILAASFAILALVLVYLVRELATNQVEINKIKSQSAAASRGPAGAAPIPVEQMRALDANIAFANALIDRKAVNWLSLLDKLELVVPAGVALTQVEPSAKDPQVVSLGGVALTFENLRSFLENMERSPNFSEVYLLGQSDRKVGKTQQGYGFTLSCKVSNR</sequence>
<accession>A0ABX8J1S5</accession>